<gene>
    <name evidence="2" type="ORF">SAMN05421779_102291</name>
</gene>
<name>A0A1N7JHY0_9PROT</name>
<reference evidence="2 3" key="1">
    <citation type="submission" date="2017-01" db="EMBL/GenBank/DDBJ databases">
        <authorList>
            <person name="Mah S.A."/>
            <person name="Swanson W.J."/>
            <person name="Moy G.W."/>
            <person name="Vacquier V.D."/>
        </authorList>
    </citation>
    <scope>NUCLEOTIDE SEQUENCE [LARGE SCALE GENOMIC DNA]</scope>
    <source>
        <strain evidence="2 3">DSM 11589</strain>
    </source>
</reference>
<dbReference type="STRING" id="80876.SAMN05421779_102291"/>
<feature type="region of interest" description="Disordered" evidence="1">
    <location>
        <begin position="159"/>
        <end position="179"/>
    </location>
</feature>
<proteinExistence type="predicted"/>
<evidence type="ECO:0000313" key="3">
    <source>
        <dbReference type="Proteomes" id="UP000185678"/>
    </source>
</evidence>
<organism evidence="2 3">
    <name type="scientific">Insolitispirillum peregrinum</name>
    <dbReference type="NCBI Taxonomy" id="80876"/>
    <lineage>
        <taxon>Bacteria</taxon>
        <taxon>Pseudomonadati</taxon>
        <taxon>Pseudomonadota</taxon>
        <taxon>Alphaproteobacteria</taxon>
        <taxon>Rhodospirillales</taxon>
        <taxon>Novispirillaceae</taxon>
        <taxon>Insolitispirillum</taxon>
    </lineage>
</organism>
<dbReference type="InterPro" id="IPR035919">
    <property type="entry name" value="EAL_sf"/>
</dbReference>
<feature type="region of interest" description="Disordered" evidence="1">
    <location>
        <begin position="1"/>
        <end position="28"/>
    </location>
</feature>
<dbReference type="EMBL" id="FTOA01000002">
    <property type="protein sequence ID" value="SIS48929.1"/>
    <property type="molecule type" value="Genomic_DNA"/>
</dbReference>
<accession>A0A1N7JHY0</accession>
<dbReference type="AlphaFoldDB" id="A0A1N7JHY0"/>
<dbReference type="Gene3D" id="3.20.20.450">
    <property type="entry name" value="EAL domain"/>
    <property type="match status" value="1"/>
</dbReference>
<sequence length="430" mass="48327">MMSEKQTPPPLTPARRSSGPPEHPKGVVDEKRLLHDIKRLSANTKGRWVVRGHLSRMKPDNLADHTLHAVEHTFNGLVTREGVRFYWLRNNDFVVSFSITSADSVRAALVKVRFLFAHDPLMDQPAAHGVESDSLATWYRLDNDHGLLLKDIQQLVQSHRAPSMGTPRRHLRQNSDPGSIRRGAPLTAAMLSRVESALMGADLSSHIRRQAVCAMVGRAAPDPVFTEVFVSINDLRETMLPHVDLASNPWLFQHLTQTLDRRVLAMLTRRDDKTLNQGFSINLNVSTILSDDFLRFDDSLSPGSHGTVVLEVRSEDIFADLNAFFFARDFVRQRGYRLCVDGLNWRTLPFVDPTRLGVDLMKLSWSDDLPNVLRSAEGDAASAVLARTGQGKIILARCDDEKAVQFGQGQGIRLFQGRYIDRITKPYLLL</sequence>
<evidence type="ECO:0000256" key="1">
    <source>
        <dbReference type="SAM" id="MobiDB-lite"/>
    </source>
</evidence>
<evidence type="ECO:0000313" key="2">
    <source>
        <dbReference type="EMBL" id="SIS48929.1"/>
    </source>
</evidence>
<protein>
    <submittedName>
        <fullName evidence="2">EAL domain, c-di-GMP-specific phosphodiesterase class I (Or its enzymatically inactive variant)</fullName>
    </submittedName>
</protein>
<dbReference type="SUPFAM" id="SSF141868">
    <property type="entry name" value="EAL domain-like"/>
    <property type="match status" value="1"/>
</dbReference>
<dbReference type="Proteomes" id="UP000185678">
    <property type="component" value="Unassembled WGS sequence"/>
</dbReference>
<keyword evidence="3" id="KW-1185">Reference proteome</keyword>